<name>A0A1Q8Q2J7_9BACI</name>
<protein>
    <submittedName>
        <fullName evidence="1">Uncharacterized protein</fullName>
    </submittedName>
</protein>
<sequence>MKHSFGEFYHHTIFYTKYMPRRIPFFILARILQYNKENGGADPDAARNVESGVVSIIEIPDL</sequence>
<dbReference type="STRING" id="1714264.BTO30_14260"/>
<accession>A0A1Q8Q2J7</accession>
<reference evidence="1 2" key="1">
    <citation type="submission" date="2016-12" db="EMBL/GenBank/DDBJ databases">
        <title>Domibacillus antri genome sequencing.</title>
        <authorList>
            <person name="Verma A."/>
            <person name="Krishnamurthi S."/>
        </authorList>
    </citation>
    <scope>NUCLEOTIDE SEQUENCE [LARGE SCALE GENOMIC DNA]</scope>
    <source>
        <strain evidence="1 2">XD80</strain>
    </source>
</reference>
<comment type="caution">
    <text evidence="1">The sequence shown here is derived from an EMBL/GenBank/DDBJ whole genome shotgun (WGS) entry which is preliminary data.</text>
</comment>
<proteinExistence type="predicted"/>
<dbReference type="Proteomes" id="UP000185568">
    <property type="component" value="Unassembled WGS sequence"/>
</dbReference>
<evidence type="ECO:0000313" key="2">
    <source>
        <dbReference type="Proteomes" id="UP000185568"/>
    </source>
</evidence>
<gene>
    <name evidence="1" type="ORF">BTO30_14260</name>
</gene>
<organism evidence="1 2">
    <name type="scientific">Domibacillus antri</name>
    <dbReference type="NCBI Taxonomy" id="1714264"/>
    <lineage>
        <taxon>Bacteria</taxon>
        <taxon>Bacillati</taxon>
        <taxon>Bacillota</taxon>
        <taxon>Bacilli</taxon>
        <taxon>Bacillales</taxon>
        <taxon>Bacillaceae</taxon>
        <taxon>Domibacillus</taxon>
    </lineage>
</organism>
<evidence type="ECO:0000313" key="1">
    <source>
        <dbReference type="EMBL" id="OLN21550.1"/>
    </source>
</evidence>
<keyword evidence="2" id="KW-1185">Reference proteome</keyword>
<dbReference type="EMBL" id="MSDU01000039">
    <property type="protein sequence ID" value="OLN21550.1"/>
    <property type="molecule type" value="Genomic_DNA"/>
</dbReference>
<dbReference type="AlphaFoldDB" id="A0A1Q8Q2J7"/>